<sequence>NCTSCTDGLCNLQGSLEEYTRTKAESNSVYCESSTFKRSSERSRDSNLKTADNFKAYKRTKRLGFWEAAENLEKQLGLEAK</sequence>
<feature type="non-terminal residue" evidence="1">
    <location>
        <position position="81"/>
    </location>
</feature>
<dbReference type="EMBL" id="CP045905">
    <property type="protein sequence ID" value="QQP36447.1"/>
    <property type="molecule type" value="Genomic_DNA"/>
</dbReference>
<protein>
    <submittedName>
        <fullName evidence="1">Uncharacterized protein</fullName>
    </submittedName>
</protein>
<name>A0A7T8JV76_CALRO</name>
<keyword evidence="2" id="KW-1185">Reference proteome</keyword>
<accession>A0A7T8JV76</accession>
<feature type="non-terminal residue" evidence="1">
    <location>
        <position position="1"/>
    </location>
</feature>
<proteinExistence type="predicted"/>
<gene>
    <name evidence="1" type="ORF">FKW44_021556</name>
</gene>
<evidence type="ECO:0000313" key="1">
    <source>
        <dbReference type="EMBL" id="QQP36447.1"/>
    </source>
</evidence>
<reference evidence="2" key="1">
    <citation type="submission" date="2021-01" db="EMBL/GenBank/DDBJ databases">
        <title>Caligus Genome Assembly.</title>
        <authorList>
            <person name="Gallardo-Escarate C."/>
        </authorList>
    </citation>
    <scope>NUCLEOTIDE SEQUENCE [LARGE SCALE GENOMIC DNA]</scope>
</reference>
<dbReference type="Proteomes" id="UP000595437">
    <property type="component" value="Chromosome 16"/>
</dbReference>
<dbReference type="AlphaFoldDB" id="A0A7T8JV76"/>
<organism evidence="1 2">
    <name type="scientific">Caligus rogercresseyi</name>
    <name type="common">Sea louse</name>
    <dbReference type="NCBI Taxonomy" id="217165"/>
    <lineage>
        <taxon>Eukaryota</taxon>
        <taxon>Metazoa</taxon>
        <taxon>Ecdysozoa</taxon>
        <taxon>Arthropoda</taxon>
        <taxon>Crustacea</taxon>
        <taxon>Multicrustacea</taxon>
        <taxon>Hexanauplia</taxon>
        <taxon>Copepoda</taxon>
        <taxon>Siphonostomatoida</taxon>
        <taxon>Caligidae</taxon>
        <taxon>Caligus</taxon>
    </lineage>
</organism>
<evidence type="ECO:0000313" key="2">
    <source>
        <dbReference type="Proteomes" id="UP000595437"/>
    </source>
</evidence>